<accession>A0A2P2M028</accession>
<name>A0A2P2M028_RHIMU</name>
<dbReference type="EMBL" id="GGEC01043093">
    <property type="protein sequence ID" value="MBX23577.1"/>
    <property type="molecule type" value="Transcribed_RNA"/>
</dbReference>
<evidence type="ECO:0000313" key="1">
    <source>
        <dbReference type="EMBL" id="MBX23577.1"/>
    </source>
</evidence>
<protein>
    <submittedName>
        <fullName evidence="1">Uncharacterized protein</fullName>
    </submittedName>
</protein>
<organism evidence="1">
    <name type="scientific">Rhizophora mucronata</name>
    <name type="common">Asiatic mangrove</name>
    <dbReference type="NCBI Taxonomy" id="61149"/>
    <lineage>
        <taxon>Eukaryota</taxon>
        <taxon>Viridiplantae</taxon>
        <taxon>Streptophyta</taxon>
        <taxon>Embryophyta</taxon>
        <taxon>Tracheophyta</taxon>
        <taxon>Spermatophyta</taxon>
        <taxon>Magnoliopsida</taxon>
        <taxon>eudicotyledons</taxon>
        <taxon>Gunneridae</taxon>
        <taxon>Pentapetalae</taxon>
        <taxon>rosids</taxon>
        <taxon>fabids</taxon>
        <taxon>Malpighiales</taxon>
        <taxon>Rhizophoraceae</taxon>
        <taxon>Rhizophora</taxon>
    </lineage>
</organism>
<sequence length="44" mass="4926">MNIAMVKLFLRSIMSSKLGTTNLKCHFCLHIITSTMATWKPSGL</sequence>
<dbReference type="AlphaFoldDB" id="A0A2P2M028"/>
<proteinExistence type="predicted"/>
<reference evidence="1" key="1">
    <citation type="submission" date="2018-02" db="EMBL/GenBank/DDBJ databases">
        <title>Rhizophora mucronata_Transcriptome.</title>
        <authorList>
            <person name="Meera S.P."/>
            <person name="Sreeshan A."/>
            <person name="Augustine A."/>
        </authorList>
    </citation>
    <scope>NUCLEOTIDE SEQUENCE</scope>
    <source>
        <tissue evidence="1">Leaf</tissue>
    </source>
</reference>